<dbReference type="SUPFAM" id="SSF56112">
    <property type="entry name" value="Protein kinase-like (PK-like)"/>
    <property type="match status" value="1"/>
</dbReference>
<protein>
    <submittedName>
        <fullName evidence="13">Fibroblast growth factor receptor 3</fullName>
    </submittedName>
</protein>
<keyword evidence="6 13" id="KW-0675">Receptor</keyword>
<comment type="catalytic activity">
    <reaction evidence="8">
        <text>L-tyrosyl-[protein] + ATP = O-phospho-L-tyrosyl-[protein] + ADP + H(+)</text>
        <dbReference type="Rhea" id="RHEA:10596"/>
        <dbReference type="Rhea" id="RHEA-COMP:10136"/>
        <dbReference type="Rhea" id="RHEA-COMP:20101"/>
        <dbReference type="ChEBI" id="CHEBI:15378"/>
        <dbReference type="ChEBI" id="CHEBI:30616"/>
        <dbReference type="ChEBI" id="CHEBI:46858"/>
        <dbReference type="ChEBI" id="CHEBI:61978"/>
        <dbReference type="ChEBI" id="CHEBI:456216"/>
        <dbReference type="EC" id="2.7.10.1"/>
    </reaction>
</comment>
<dbReference type="PROSITE" id="PS50835">
    <property type="entry name" value="IG_LIKE"/>
    <property type="match status" value="1"/>
</dbReference>
<dbReference type="InterPro" id="IPR013783">
    <property type="entry name" value="Ig-like_fold"/>
</dbReference>
<gene>
    <name evidence="13" type="ORF">Fcan01_15331</name>
</gene>
<feature type="non-terminal residue" evidence="13">
    <location>
        <position position="1"/>
    </location>
</feature>
<dbReference type="InterPro" id="IPR000719">
    <property type="entry name" value="Prot_kinase_dom"/>
</dbReference>
<evidence type="ECO:0000256" key="9">
    <source>
        <dbReference type="PROSITE-ProRule" id="PRU10141"/>
    </source>
</evidence>
<keyword evidence="9" id="KW-0067">ATP-binding</keyword>
<keyword evidence="4" id="KW-0472">Membrane</keyword>
<sequence>SYNVTGDAIGTFPLNATSAFKVVSDNLKIAIFIPFIQTSGRIVLLNSTNAGFDDFEFEKTSLSAQFDNLFDLSPDIIPAQVNYVSNQLAMMLPRTVFEDKERRICRFFLMQGMQEMFSETPITDIIAWPEKGTSTTNAQTTTTTTRPASSTLVTTIGPPTTTITPTTMKPTTFAPTTTAPTTTAPTTSTPTTTTPTVTTPEPTTVITSTPTSSITTIATMPSIPPNEIFTACQLAEEISYISGKSVDWDTLLESYLINNLEGSISCAQHIVEENGFREWPEYGRWCNNVPDNYLAECRRAPGFISTDGPETAKVFNELSQNQHITCSVQGVPPPELTWDKETTAYIVNYSGRLETSQFRERATDGSWMVQCRLTFTNVVKSDSRGYTCFAKNIVSNKTQEYTVTVVPAPENSSWTTPTLISTGIALAVLTPVVLLLLCRQKRLTKLGKMHDEFKYGRGREDKPNKNKSKRRLPFLPSEIYRIYQNLNSLPFPKELEIIPSRLTINKKHVLGGGEFGIVYMGLLDGIIPTAVKTVKDDSDDAKLNALLSEVKVMAYVGNHKNVTQLLGVQLVDLRKGNIFVAVEYCSLGSLKDYLTKQSDELGTSISFDKSQDYIEPPSFVKPLSRHELLRWCHQVSGAMEFLGSKKVEWSHIIIHGDLATRNVLLDSNFVAKVSDFGLSRRMFNNYKQSVVGSGGNPLPVAWLSIEDLRHLRFSIQSDVWAFGVFMWEVFTLGETPYIGMDWGPEFVQYLEDGHRLEIPELATDEM</sequence>
<evidence type="ECO:0000313" key="14">
    <source>
        <dbReference type="Proteomes" id="UP000198287"/>
    </source>
</evidence>
<dbReference type="SUPFAM" id="SSF48726">
    <property type="entry name" value="Immunoglobulin"/>
    <property type="match status" value="1"/>
</dbReference>
<keyword evidence="9" id="KW-0547">Nucleotide-binding</keyword>
<feature type="region of interest" description="Disordered" evidence="10">
    <location>
        <begin position="134"/>
        <end position="208"/>
    </location>
</feature>
<evidence type="ECO:0000256" key="4">
    <source>
        <dbReference type="ARBA" id="ARBA00023136"/>
    </source>
</evidence>
<evidence type="ECO:0000259" key="12">
    <source>
        <dbReference type="PROSITE" id="PS50835"/>
    </source>
</evidence>
<feature type="domain" description="Protein kinase" evidence="11">
    <location>
        <begin position="504"/>
        <end position="766"/>
    </location>
</feature>
<evidence type="ECO:0000256" key="7">
    <source>
        <dbReference type="ARBA" id="ARBA00023180"/>
    </source>
</evidence>
<dbReference type="PANTHER" id="PTHR24416">
    <property type="entry name" value="TYROSINE-PROTEIN KINASE RECEPTOR"/>
    <property type="match status" value="1"/>
</dbReference>
<accession>A0A226DWM1</accession>
<feature type="domain" description="Ig-like" evidence="12">
    <location>
        <begin position="309"/>
        <end position="404"/>
    </location>
</feature>
<dbReference type="GO" id="GO:0004714">
    <property type="term" value="F:transmembrane receptor protein tyrosine kinase activity"/>
    <property type="evidence" value="ECO:0007669"/>
    <property type="project" value="UniProtKB-EC"/>
</dbReference>
<dbReference type="GO" id="GO:0005886">
    <property type="term" value="C:plasma membrane"/>
    <property type="evidence" value="ECO:0007669"/>
    <property type="project" value="TreeGrafter"/>
</dbReference>
<evidence type="ECO:0000256" key="8">
    <source>
        <dbReference type="ARBA" id="ARBA00051243"/>
    </source>
</evidence>
<evidence type="ECO:0000256" key="10">
    <source>
        <dbReference type="SAM" id="MobiDB-lite"/>
    </source>
</evidence>
<evidence type="ECO:0000256" key="3">
    <source>
        <dbReference type="ARBA" id="ARBA00022989"/>
    </source>
</evidence>
<keyword evidence="14" id="KW-1185">Reference proteome</keyword>
<evidence type="ECO:0000256" key="2">
    <source>
        <dbReference type="ARBA" id="ARBA00022692"/>
    </source>
</evidence>
<proteinExistence type="predicted"/>
<evidence type="ECO:0000256" key="1">
    <source>
        <dbReference type="ARBA" id="ARBA00004167"/>
    </source>
</evidence>
<dbReference type="Pfam" id="PF07714">
    <property type="entry name" value="PK_Tyr_Ser-Thr"/>
    <property type="match status" value="1"/>
</dbReference>
<dbReference type="PRINTS" id="PR00109">
    <property type="entry name" value="TYRKINASE"/>
</dbReference>
<dbReference type="PANTHER" id="PTHR24416:SF600">
    <property type="entry name" value="PDGF- AND VEGF-RECEPTOR RELATED, ISOFORM J"/>
    <property type="match status" value="1"/>
</dbReference>
<keyword evidence="7" id="KW-0325">Glycoprotein</keyword>
<dbReference type="GO" id="GO:0007169">
    <property type="term" value="P:cell surface receptor protein tyrosine kinase signaling pathway"/>
    <property type="evidence" value="ECO:0007669"/>
    <property type="project" value="TreeGrafter"/>
</dbReference>
<dbReference type="CDD" id="cd00192">
    <property type="entry name" value="PTKc"/>
    <property type="match status" value="1"/>
</dbReference>
<feature type="binding site" evidence="9">
    <location>
        <position position="532"/>
    </location>
    <ligand>
        <name>ATP</name>
        <dbReference type="ChEBI" id="CHEBI:30616"/>
    </ligand>
</feature>
<keyword evidence="2" id="KW-0812">Transmembrane</keyword>
<dbReference type="InterPro" id="IPR036179">
    <property type="entry name" value="Ig-like_dom_sf"/>
</dbReference>
<dbReference type="Proteomes" id="UP000198287">
    <property type="component" value="Unassembled WGS sequence"/>
</dbReference>
<dbReference type="EMBL" id="LNIX01000010">
    <property type="protein sequence ID" value="OXA49470.1"/>
    <property type="molecule type" value="Genomic_DNA"/>
</dbReference>
<dbReference type="Gene3D" id="1.10.510.10">
    <property type="entry name" value="Transferase(Phosphotransferase) domain 1"/>
    <property type="match status" value="1"/>
</dbReference>
<dbReference type="InterPro" id="IPR008266">
    <property type="entry name" value="Tyr_kinase_AS"/>
</dbReference>
<comment type="subcellular location">
    <subcellularLocation>
        <location evidence="1">Membrane</location>
        <topology evidence="1">Single-pass membrane protein</topology>
    </subcellularLocation>
</comment>
<evidence type="ECO:0000313" key="13">
    <source>
        <dbReference type="EMBL" id="OXA49470.1"/>
    </source>
</evidence>
<dbReference type="Gene3D" id="3.30.200.20">
    <property type="entry name" value="Phosphorylase Kinase, domain 1"/>
    <property type="match status" value="1"/>
</dbReference>
<reference evidence="13 14" key="1">
    <citation type="submission" date="2015-12" db="EMBL/GenBank/DDBJ databases">
        <title>The genome of Folsomia candida.</title>
        <authorList>
            <person name="Faddeeva A."/>
            <person name="Derks M.F."/>
            <person name="Anvar Y."/>
            <person name="Smit S."/>
            <person name="Van Straalen N."/>
            <person name="Roelofs D."/>
        </authorList>
    </citation>
    <scope>NUCLEOTIDE SEQUENCE [LARGE SCALE GENOMIC DNA]</scope>
    <source>
        <strain evidence="13 14">VU population</strain>
        <tissue evidence="13">Whole body</tissue>
    </source>
</reference>
<dbReference type="Pfam" id="PF13927">
    <property type="entry name" value="Ig_3"/>
    <property type="match status" value="1"/>
</dbReference>
<organism evidence="13 14">
    <name type="scientific">Folsomia candida</name>
    <name type="common">Springtail</name>
    <dbReference type="NCBI Taxonomy" id="158441"/>
    <lineage>
        <taxon>Eukaryota</taxon>
        <taxon>Metazoa</taxon>
        <taxon>Ecdysozoa</taxon>
        <taxon>Arthropoda</taxon>
        <taxon>Hexapoda</taxon>
        <taxon>Collembola</taxon>
        <taxon>Entomobryomorpha</taxon>
        <taxon>Isotomoidea</taxon>
        <taxon>Isotomidae</taxon>
        <taxon>Proisotominae</taxon>
        <taxon>Folsomia</taxon>
    </lineage>
</organism>
<dbReference type="InterPro" id="IPR001245">
    <property type="entry name" value="Ser-Thr/Tyr_kinase_cat_dom"/>
</dbReference>
<evidence type="ECO:0000256" key="5">
    <source>
        <dbReference type="ARBA" id="ARBA00023157"/>
    </source>
</evidence>
<evidence type="ECO:0000259" key="11">
    <source>
        <dbReference type="PROSITE" id="PS50011"/>
    </source>
</evidence>
<dbReference type="InterPro" id="IPR011009">
    <property type="entry name" value="Kinase-like_dom_sf"/>
</dbReference>
<dbReference type="OMA" id="WCDCTTE"/>
<dbReference type="PROSITE" id="PS00109">
    <property type="entry name" value="PROTEIN_KINASE_TYR"/>
    <property type="match status" value="1"/>
</dbReference>
<dbReference type="OrthoDB" id="3256376at2759"/>
<dbReference type="GO" id="GO:0043235">
    <property type="term" value="C:receptor complex"/>
    <property type="evidence" value="ECO:0007669"/>
    <property type="project" value="TreeGrafter"/>
</dbReference>
<keyword evidence="5" id="KW-1015">Disulfide bond</keyword>
<comment type="caution">
    <text evidence="13">The sequence shown here is derived from an EMBL/GenBank/DDBJ whole genome shotgun (WGS) entry which is preliminary data.</text>
</comment>
<dbReference type="PROSITE" id="PS00107">
    <property type="entry name" value="PROTEIN_KINASE_ATP"/>
    <property type="match status" value="1"/>
</dbReference>
<dbReference type="PROSITE" id="PS50011">
    <property type="entry name" value="PROTEIN_KINASE_DOM"/>
    <property type="match status" value="1"/>
</dbReference>
<evidence type="ECO:0000256" key="6">
    <source>
        <dbReference type="ARBA" id="ARBA00023170"/>
    </source>
</evidence>
<keyword evidence="3" id="KW-1133">Transmembrane helix</keyword>
<dbReference type="InterPro" id="IPR017441">
    <property type="entry name" value="Protein_kinase_ATP_BS"/>
</dbReference>
<name>A0A226DWM1_FOLCA</name>
<dbReference type="AlphaFoldDB" id="A0A226DWM1"/>
<dbReference type="InterPro" id="IPR050122">
    <property type="entry name" value="RTK"/>
</dbReference>
<dbReference type="Gene3D" id="2.60.40.10">
    <property type="entry name" value="Immunoglobulins"/>
    <property type="match status" value="1"/>
</dbReference>
<dbReference type="GO" id="GO:0005524">
    <property type="term" value="F:ATP binding"/>
    <property type="evidence" value="ECO:0007669"/>
    <property type="project" value="UniProtKB-UniRule"/>
</dbReference>
<dbReference type="InterPro" id="IPR007110">
    <property type="entry name" value="Ig-like_dom"/>
</dbReference>